<dbReference type="GO" id="GO:0004334">
    <property type="term" value="F:fumarylacetoacetase activity"/>
    <property type="evidence" value="ECO:0007669"/>
    <property type="project" value="UniProtKB-EC"/>
</dbReference>
<evidence type="ECO:0000256" key="8">
    <source>
        <dbReference type="ARBA" id="ARBA00022842"/>
    </source>
</evidence>
<dbReference type="NCBIfam" id="TIGR01266">
    <property type="entry name" value="fum_ac_acetase"/>
    <property type="match status" value="1"/>
</dbReference>
<feature type="binding site" evidence="13">
    <location>
        <position position="253"/>
    </location>
    <ligand>
        <name>Mg(2+)</name>
        <dbReference type="ChEBI" id="CHEBI:18420"/>
    </ligand>
</feature>
<dbReference type="AlphaFoldDB" id="A0A1A8TH86"/>
<dbReference type="EC" id="3.7.1.2" evidence="4"/>
<dbReference type="InterPro" id="IPR015377">
    <property type="entry name" value="Fumarylacetoacetase_N"/>
</dbReference>
<name>A0A1A8TH86_9GAMM</name>
<dbReference type="InterPro" id="IPR036462">
    <property type="entry name" value="Fumarylacetoacetase_N_sf"/>
</dbReference>
<organism evidence="16 17">
    <name type="scientific">Marinomonas spartinae</name>
    <dbReference type="NCBI Taxonomy" id="1792290"/>
    <lineage>
        <taxon>Bacteria</taxon>
        <taxon>Pseudomonadati</taxon>
        <taxon>Pseudomonadota</taxon>
        <taxon>Gammaproteobacteria</taxon>
        <taxon>Oceanospirillales</taxon>
        <taxon>Oceanospirillaceae</taxon>
        <taxon>Marinomonas</taxon>
    </lineage>
</organism>
<dbReference type="Proteomes" id="UP000092544">
    <property type="component" value="Unassembled WGS sequence"/>
</dbReference>
<dbReference type="STRING" id="1792290.MSP8886_02205"/>
<evidence type="ECO:0000313" key="16">
    <source>
        <dbReference type="EMBL" id="SBS31687.1"/>
    </source>
</evidence>
<evidence type="ECO:0000256" key="4">
    <source>
        <dbReference type="ARBA" id="ARBA00012094"/>
    </source>
</evidence>
<reference evidence="16 17" key="1">
    <citation type="submission" date="2016-06" db="EMBL/GenBank/DDBJ databases">
        <authorList>
            <person name="Kjaerup R.B."/>
            <person name="Dalgaard T.S."/>
            <person name="Juul-Madsen H.R."/>
        </authorList>
    </citation>
    <scope>NUCLEOTIDE SEQUENCE [LARGE SCALE GENOMIC DNA]</scope>
    <source>
        <strain evidence="16 17">CECT 8886</strain>
    </source>
</reference>
<evidence type="ECO:0000256" key="11">
    <source>
        <dbReference type="PIRSR" id="PIRSR605959-1"/>
    </source>
</evidence>
<gene>
    <name evidence="16" type="ORF">MSP8886_02205</name>
</gene>
<protein>
    <recommendedName>
        <fullName evidence="4">fumarylacetoacetase</fullName>
        <ecNumber evidence="4">3.7.1.2</ecNumber>
    </recommendedName>
</protein>
<feature type="binding site" evidence="12">
    <location>
        <position position="129"/>
    </location>
    <ligand>
        <name>substrate</name>
    </ligand>
</feature>
<comment type="cofactor">
    <cofactor evidence="2 13">
        <name>Mg(2+)</name>
        <dbReference type="ChEBI" id="CHEBI:18420"/>
    </cofactor>
</comment>
<evidence type="ECO:0000256" key="2">
    <source>
        <dbReference type="ARBA" id="ARBA00001946"/>
    </source>
</evidence>
<evidence type="ECO:0000259" key="15">
    <source>
        <dbReference type="Pfam" id="PF09298"/>
    </source>
</evidence>
<evidence type="ECO:0000256" key="10">
    <source>
        <dbReference type="ARBA" id="ARBA00023232"/>
    </source>
</evidence>
<dbReference type="Gene3D" id="3.90.850.10">
    <property type="entry name" value="Fumarylacetoacetase-like, C-terminal domain"/>
    <property type="match status" value="1"/>
</dbReference>
<evidence type="ECO:0000256" key="5">
    <source>
        <dbReference type="ARBA" id="ARBA00022723"/>
    </source>
</evidence>
<comment type="pathway">
    <text evidence="3">Amino-acid degradation; L-phenylalanine degradation; acetoacetate and fumarate from L-phenylalanine: step 6/6.</text>
</comment>
<dbReference type="GO" id="GO:0006572">
    <property type="term" value="P:L-tyrosine catabolic process"/>
    <property type="evidence" value="ECO:0007669"/>
    <property type="project" value="UniProtKB-KW"/>
</dbReference>
<evidence type="ECO:0000256" key="12">
    <source>
        <dbReference type="PIRSR" id="PIRSR605959-2"/>
    </source>
</evidence>
<keyword evidence="6 16" id="KW-0378">Hydrolase</keyword>
<feature type="binding site" evidence="13">
    <location>
        <position position="233"/>
    </location>
    <ligand>
        <name>Mg(2+)</name>
        <dbReference type="ChEBI" id="CHEBI:18420"/>
    </ligand>
</feature>
<feature type="binding site" evidence="13">
    <location>
        <position position="257"/>
    </location>
    <ligand>
        <name>Mg(2+)</name>
        <dbReference type="ChEBI" id="CHEBI:18420"/>
    </ligand>
</feature>
<dbReference type="InterPro" id="IPR005959">
    <property type="entry name" value="Fumarylacetoacetase"/>
</dbReference>
<feature type="binding site" evidence="12">
    <location>
        <position position="244"/>
    </location>
    <ligand>
        <name>substrate</name>
    </ligand>
</feature>
<feature type="binding site" evidence="13">
    <location>
        <position position="127"/>
    </location>
    <ligand>
        <name>Ca(2+)</name>
        <dbReference type="ChEBI" id="CHEBI:29108"/>
    </ligand>
</feature>
<evidence type="ECO:0000256" key="6">
    <source>
        <dbReference type="ARBA" id="ARBA00022801"/>
    </source>
</evidence>
<sequence length="429" mass="47492">MKKLKSWLASANTLDCEFPLANLPYAVFSAKEQSHSIGVGLGDQVANLRMLEEAGLFDDLSPSLRESVRQSTLNPLMGLGSDQWGALRQRLTALFSHIEYKEVVEPCFIPQADVVFHLPCQIGDYSDFYTSVHHASRVGALFRPDNPLLPNYKWVPVAYHGRASSIRISGEAFKRPAGQLKVPESDRPALGLCQRLDYELELGIFIGTGNSLGEPIDIDEAEQHVFGVSMFNDWSARDIQAWEYQPLGPFLSKSFFSSLSPWIMPMAALAPYRCHWTREASDPQPLDYLDSATNRTQGAIDIKLEVWIETEKMRANNQPAERLSTSNFKDSYWTIAQMVAHHTINGCDVKPGDLLGSGTQSGPAPEESGSLLELTAGGKEPITLSNGEQRTFVEDGDRIILKGYCGNEQHRIGLGKVENIVKSGNSHLP</sequence>
<dbReference type="UniPathway" id="UPA00139">
    <property type="reaction ID" value="UER00341"/>
</dbReference>
<dbReference type="InterPro" id="IPR036663">
    <property type="entry name" value="Fumarylacetoacetase_C_sf"/>
</dbReference>
<dbReference type="OrthoDB" id="3766879at2"/>
<keyword evidence="9" id="KW-0828">Tyrosine catabolism</keyword>
<feature type="binding site" evidence="12">
    <location>
        <position position="240"/>
    </location>
    <ligand>
        <name>substrate</name>
    </ligand>
</feature>
<feature type="active site" description="Proton acceptor" evidence="11">
    <location>
        <position position="134"/>
    </location>
</feature>
<dbReference type="SUPFAM" id="SSF63433">
    <property type="entry name" value="Fumarylacetoacetate hydrolase, FAH, N-terminal domain"/>
    <property type="match status" value="1"/>
</dbReference>
<dbReference type="PANTHER" id="PTHR43069">
    <property type="entry name" value="FUMARYLACETOACETASE"/>
    <property type="match status" value="1"/>
</dbReference>
<dbReference type="GO" id="GO:1902000">
    <property type="term" value="P:homogentisate catabolic process"/>
    <property type="evidence" value="ECO:0007669"/>
    <property type="project" value="TreeGrafter"/>
</dbReference>
<dbReference type="InterPro" id="IPR011234">
    <property type="entry name" value="Fumarylacetoacetase-like_C"/>
</dbReference>
<dbReference type="Pfam" id="PF01557">
    <property type="entry name" value="FAA_hydrolase"/>
    <property type="match status" value="1"/>
</dbReference>
<feature type="domain" description="Fumarylacetoacetase N-terminal" evidence="15">
    <location>
        <begin position="21"/>
        <end position="119"/>
    </location>
</feature>
<evidence type="ECO:0000256" key="9">
    <source>
        <dbReference type="ARBA" id="ARBA00022878"/>
    </source>
</evidence>
<evidence type="ECO:0000259" key="14">
    <source>
        <dbReference type="Pfam" id="PF01557"/>
    </source>
</evidence>
<feature type="binding site" evidence="13">
    <location>
        <position position="201"/>
    </location>
    <ligand>
        <name>Ca(2+)</name>
        <dbReference type="ChEBI" id="CHEBI:29108"/>
    </ligand>
</feature>
<evidence type="ECO:0000256" key="3">
    <source>
        <dbReference type="ARBA" id="ARBA00004782"/>
    </source>
</evidence>
<keyword evidence="10" id="KW-0585">Phenylalanine catabolism</keyword>
<evidence type="ECO:0000313" key="17">
    <source>
        <dbReference type="Proteomes" id="UP000092544"/>
    </source>
</evidence>
<dbReference type="GO" id="GO:0046872">
    <property type="term" value="F:metal ion binding"/>
    <property type="evidence" value="ECO:0007669"/>
    <property type="project" value="UniProtKB-KW"/>
</dbReference>
<comment type="cofactor">
    <cofactor evidence="1 13">
        <name>Ca(2+)</name>
        <dbReference type="ChEBI" id="CHEBI:29108"/>
    </cofactor>
</comment>
<keyword evidence="5 13" id="KW-0479">Metal-binding</keyword>
<keyword evidence="17" id="KW-1185">Reference proteome</keyword>
<dbReference type="Pfam" id="PF09298">
    <property type="entry name" value="FAA_hydrolase_N"/>
    <property type="match status" value="1"/>
</dbReference>
<evidence type="ECO:0000256" key="1">
    <source>
        <dbReference type="ARBA" id="ARBA00001913"/>
    </source>
</evidence>
<dbReference type="Gene3D" id="2.30.30.230">
    <property type="entry name" value="Fumarylacetoacetase, N-terminal domain"/>
    <property type="match status" value="1"/>
</dbReference>
<dbReference type="EMBL" id="FLOB01000004">
    <property type="protein sequence ID" value="SBS31687.1"/>
    <property type="molecule type" value="Genomic_DNA"/>
</dbReference>
<feature type="domain" description="Fumarylacetoacetase-like C-terminal" evidence="14">
    <location>
        <begin position="127"/>
        <end position="421"/>
    </location>
</feature>
<dbReference type="SUPFAM" id="SSF56529">
    <property type="entry name" value="FAH"/>
    <property type="match status" value="1"/>
</dbReference>
<evidence type="ECO:0000256" key="13">
    <source>
        <dbReference type="PIRSR" id="PIRSR605959-3"/>
    </source>
</evidence>
<feature type="binding site" evidence="12">
    <location>
        <position position="143"/>
    </location>
    <ligand>
        <name>substrate</name>
    </ligand>
</feature>
<feature type="binding site" evidence="12">
    <location>
        <position position="359"/>
    </location>
    <ligand>
        <name>substrate</name>
    </ligand>
</feature>
<feature type="binding site" evidence="13">
    <location>
        <position position="199"/>
    </location>
    <ligand>
        <name>Ca(2+)</name>
        <dbReference type="ChEBI" id="CHEBI:29108"/>
    </ligand>
</feature>
<keyword evidence="7 13" id="KW-0106">Calcium</keyword>
<proteinExistence type="predicted"/>
<dbReference type="GO" id="GO:0006559">
    <property type="term" value="P:L-phenylalanine catabolic process"/>
    <property type="evidence" value="ECO:0007669"/>
    <property type="project" value="UniProtKB-UniPathway"/>
</dbReference>
<keyword evidence="8 13" id="KW-0460">Magnesium</keyword>
<dbReference type="PANTHER" id="PTHR43069:SF2">
    <property type="entry name" value="FUMARYLACETOACETASE"/>
    <property type="match status" value="1"/>
</dbReference>
<evidence type="ECO:0000256" key="7">
    <source>
        <dbReference type="ARBA" id="ARBA00022837"/>
    </source>
</evidence>
<accession>A0A1A8TH86</accession>
<dbReference type="RefSeq" id="WP_067016323.1">
    <property type="nucleotide sequence ID" value="NZ_FLOB01000004.1"/>
</dbReference>